<evidence type="ECO:0000256" key="5">
    <source>
        <dbReference type="SAM" id="MobiDB-lite"/>
    </source>
</evidence>
<dbReference type="GO" id="GO:0003677">
    <property type="term" value="F:DNA binding"/>
    <property type="evidence" value="ECO:0007669"/>
    <property type="project" value="UniProtKB-KW"/>
</dbReference>
<keyword evidence="1" id="KW-0805">Transcription regulation</keyword>
<dbReference type="Gene3D" id="3.10.20.90">
    <property type="entry name" value="Phosphatidylinositol 3-kinase Catalytic Subunit, Chain A, domain 1"/>
    <property type="match status" value="1"/>
</dbReference>
<feature type="domain" description="RWP-RK" evidence="6">
    <location>
        <begin position="557"/>
        <end position="641"/>
    </location>
</feature>
<dbReference type="PROSITE" id="PS51519">
    <property type="entry name" value="RWP_RK"/>
    <property type="match status" value="1"/>
</dbReference>
<dbReference type="InterPro" id="IPR000270">
    <property type="entry name" value="PB1_dom"/>
</dbReference>
<dbReference type="CDD" id="cd06407">
    <property type="entry name" value="PB1_NLP"/>
    <property type="match status" value="1"/>
</dbReference>
<dbReference type="Pfam" id="PF22922">
    <property type="entry name" value="GAF_NLP"/>
    <property type="match status" value="1"/>
</dbReference>
<dbReference type="EMBL" id="JAXQNO010000016">
    <property type="protein sequence ID" value="KAK4781364.1"/>
    <property type="molecule type" value="Genomic_DNA"/>
</dbReference>
<dbReference type="InterPro" id="IPR003035">
    <property type="entry name" value="RWP-RK_dom"/>
</dbReference>
<keyword evidence="2" id="KW-0238">DNA-binding</keyword>
<dbReference type="Pfam" id="PF02042">
    <property type="entry name" value="RWP-RK"/>
    <property type="match status" value="1"/>
</dbReference>
<dbReference type="SMART" id="SM00666">
    <property type="entry name" value="PB1"/>
    <property type="match status" value="1"/>
</dbReference>
<dbReference type="PROSITE" id="PS51745">
    <property type="entry name" value="PB1"/>
    <property type="match status" value="1"/>
</dbReference>
<feature type="domain" description="PB1" evidence="7">
    <location>
        <begin position="781"/>
        <end position="865"/>
    </location>
</feature>
<name>A0AAN7LC15_TRANT</name>
<reference evidence="8 9" key="1">
    <citation type="journal article" date="2023" name="Hortic Res">
        <title>Pangenome of water caltrop reveals structural variations and asymmetric subgenome divergence after allopolyploidization.</title>
        <authorList>
            <person name="Zhang X."/>
            <person name="Chen Y."/>
            <person name="Wang L."/>
            <person name="Yuan Y."/>
            <person name="Fang M."/>
            <person name="Shi L."/>
            <person name="Lu R."/>
            <person name="Comes H.P."/>
            <person name="Ma Y."/>
            <person name="Chen Y."/>
            <person name="Huang G."/>
            <person name="Zhou Y."/>
            <person name="Zheng Z."/>
            <person name="Qiu Y."/>
        </authorList>
    </citation>
    <scope>NUCLEOTIDE SEQUENCE [LARGE SCALE GENOMIC DNA]</scope>
    <source>
        <strain evidence="8">F231</strain>
    </source>
</reference>
<keyword evidence="3" id="KW-0804">Transcription</keyword>
<dbReference type="Pfam" id="PF00564">
    <property type="entry name" value="PB1"/>
    <property type="match status" value="1"/>
</dbReference>
<protein>
    <recommendedName>
        <fullName evidence="10">Nodule inception protein</fullName>
    </recommendedName>
</protein>
<keyword evidence="4" id="KW-0539">Nucleus</keyword>
<evidence type="ECO:0000256" key="4">
    <source>
        <dbReference type="ARBA" id="ARBA00023242"/>
    </source>
</evidence>
<dbReference type="InterPro" id="IPR053793">
    <property type="entry name" value="PB1-like"/>
</dbReference>
<feature type="region of interest" description="Disordered" evidence="5">
    <location>
        <begin position="476"/>
        <end position="513"/>
    </location>
</feature>
<comment type="caution">
    <text evidence="8">The sequence shown here is derived from an EMBL/GenBank/DDBJ whole genome shotgun (WGS) entry which is preliminary data.</text>
</comment>
<keyword evidence="9" id="KW-1185">Reference proteome</keyword>
<dbReference type="InterPro" id="IPR034891">
    <property type="entry name" value="PB1_NLP"/>
</dbReference>
<dbReference type="Proteomes" id="UP001346149">
    <property type="component" value="Unassembled WGS sequence"/>
</dbReference>
<feature type="compositionally biased region" description="Basic and acidic residues" evidence="5">
    <location>
        <begin position="557"/>
        <end position="572"/>
    </location>
</feature>
<dbReference type="InterPro" id="IPR055081">
    <property type="entry name" value="NLP1-9_GAF"/>
</dbReference>
<evidence type="ECO:0000256" key="2">
    <source>
        <dbReference type="ARBA" id="ARBA00023125"/>
    </source>
</evidence>
<dbReference type="GO" id="GO:0003700">
    <property type="term" value="F:DNA-binding transcription factor activity"/>
    <property type="evidence" value="ECO:0007669"/>
    <property type="project" value="InterPro"/>
</dbReference>
<feature type="compositionally biased region" description="Basic and acidic residues" evidence="5">
    <location>
        <begin position="502"/>
        <end position="513"/>
    </location>
</feature>
<gene>
    <name evidence="8" type="ORF">SAY86_015466</name>
</gene>
<dbReference type="AlphaFoldDB" id="A0AAN7LC15"/>
<dbReference type="SUPFAM" id="SSF54277">
    <property type="entry name" value="CAD &amp; PB1 domains"/>
    <property type="match status" value="1"/>
</dbReference>
<evidence type="ECO:0000256" key="1">
    <source>
        <dbReference type="ARBA" id="ARBA00023015"/>
    </source>
</evidence>
<feature type="region of interest" description="Disordered" evidence="5">
    <location>
        <begin position="544"/>
        <end position="572"/>
    </location>
</feature>
<dbReference type="InterPro" id="IPR045012">
    <property type="entry name" value="NLP"/>
</dbReference>
<evidence type="ECO:0008006" key="10">
    <source>
        <dbReference type="Google" id="ProtNLM"/>
    </source>
</evidence>
<proteinExistence type="predicted"/>
<organism evidence="8 9">
    <name type="scientific">Trapa natans</name>
    <name type="common">Water chestnut</name>
    <dbReference type="NCBI Taxonomy" id="22666"/>
    <lineage>
        <taxon>Eukaryota</taxon>
        <taxon>Viridiplantae</taxon>
        <taxon>Streptophyta</taxon>
        <taxon>Embryophyta</taxon>
        <taxon>Tracheophyta</taxon>
        <taxon>Spermatophyta</taxon>
        <taxon>Magnoliopsida</taxon>
        <taxon>eudicotyledons</taxon>
        <taxon>Gunneridae</taxon>
        <taxon>Pentapetalae</taxon>
        <taxon>rosids</taxon>
        <taxon>malvids</taxon>
        <taxon>Myrtales</taxon>
        <taxon>Lythraceae</taxon>
        <taxon>Trapa</taxon>
    </lineage>
</organism>
<evidence type="ECO:0000313" key="8">
    <source>
        <dbReference type="EMBL" id="KAK4781364.1"/>
    </source>
</evidence>
<dbReference type="PANTHER" id="PTHR32002">
    <property type="entry name" value="PROTEIN NLP8"/>
    <property type="match status" value="1"/>
</dbReference>
<sequence>MDDHILSPGTMLGTGPSSIMDLDVMDELLLQGYWLETMCGSEFLQHSPLDNTAALPSEEEASMAIQSVAQNIVSNPTCIPRHLGYQVNDGSDLRRAWWIGPSNSPGAPATSVRDRLIRALGYIRDLTKDKDVLIQVWVPVSRGGRRVLMTCEQPFSLNPGNRRLSRYRDISVNYQFSAKENSKEMKGMPGRVFLEKVPEWSPDVRFYRNDEYARVDHAQQFDVRGTLALPVFEQGSRTCLGVIEVVMTTQKIKYRPEIENVCKALEAFDLRSSHFLSNHNIESCRKSYEAALPEILEVLRSACHTHGLPLAQTWALCIQQGKEGCRHSDENLAICISPVEAACYVADPRVQGFQEACSEHHLLKGQGVVGKAFLTNQPCFSPDVSTSGKIDYPLSHHARMFGLCGAVSIRFRSIQTGASDFVLEFFLPVECKVFEEQKAMLTSLSIIIQKTCRNLRVVTDEELRDEVITSPINQSAMKNSEVEPSGGERMPGGETVSFKKSSSREDSHGHHFVSRVDAETPQLAAKKDMMGEVFLPEKSIDFRDQDQTASLNTSSGRGDDHTRDNKRPRGEKTITLQVLRQHFSGSLKDAAKSLGVCPTTLKRICRQHGINRWPSRKIKKVGHSLQKLKVVIDSVEGASGSLKLSSFYSSFPELASPNVFTARPCNTENVVNTGPHSTASKSHSSSYSWSSSSSQCCSSGSRQAHSVGSEDPAVLENAVTRHQLKRVRSEVELNGTSQDAIGAKLTQKSTQSHKILKEIHKPVGPPAAPVQSSNQPREGELLRVKVTYGEQNIRFRLQKGWQLSDIWREISKRFNVDDPRRFNLRYLDDDSEWVLLTCNADLEECIYVVTGLSRGNTIRLYFQASSQHHHGSVVASSGHV</sequence>
<evidence type="ECO:0000256" key="3">
    <source>
        <dbReference type="ARBA" id="ARBA00023163"/>
    </source>
</evidence>
<accession>A0AAN7LC15</accession>
<feature type="compositionally biased region" description="Polar residues" evidence="5">
    <location>
        <begin position="547"/>
        <end position="556"/>
    </location>
</feature>
<dbReference type="PANTHER" id="PTHR32002:SF44">
    <property type="entry name" value="PROTEIN NLP4"/>
    <property type="match status" value="1"/>
</dbReference>
<evidence type="ECO:0000259" key="6">
    <source>
        <dbReference type="PROSITE" id="PS51519"/>
    </source>
</evidence>
<evidence type="ECO:0000313" key="9">
    <source>
        <dbReference type="Proteomes" id="UP001346149"/>
    </source>
</evidence>
<evidence type="ECO:0000259" key="7">
    <source>
        <dbReference type="PROSITE" id="PS51745"/>
    </source>
</evidence>